<accession>A0A0A9FRG6</accession>
<feature type="transmembrane region" description="Helical" evidence="1">
    <location>
        <begin position="20"/>
        <end position="48"/>
    </location>
</feature>
<proteinExistence type="predicted"/>
<reference evidence="2" key="2">
    <citation type="journal article" date="2015" name="Data Brief">
        <title>Shoot transcriptome of the giant reed, Arundo donax.</title>
        <authorList>
            <person name="Barrero R.A."/>
            <person name="Guerrero F.D."/>
            <person name="Moolhuijzen P."/>
            <person name="Goolsby J.A."/>
            <person name="Tidwell J."/>
            <person name="Bellgard S.E."/>
            <person name="Bellgard M.I."/>
        </authorList>
    </citation>
    <scope>NUCLEOTIDE SEQUENCE</scope>
    <source>
        <tissue evidence="2">Shoot tissue taken approximately 20 cm above the soil surface</tissue>
    </source>
</reference>
<reference evidence="2" key="1">
    <citation type="submission" date="2014-09" db="EMBL/GenBank/DDBJ databases">
        <authorList>
            <person name="Magalhaes I.L.F."/>
            <person name="Oliveira U."/>
            <person name="Santos F.R."/>
            <person name="Vidigal T.H.D.A."/>
            <person name="Brescovit A.D."/>
            <person name="Santos A.J."/>
        </authorList>
    </citation>
    <scope>NUCLEOTIDE SEQUENCE</scope>
    <source>
        <tissue evidence="2">Shoot tissue taken approximately 20 cm above the soil surface</tissue>
    </source>
</reference>
<organism evidence="2">
    <name type="scientific">Arundo donax</name>
    <name type="common">Giant reed</name>
    <name type="synonym">Donax arundinaceus</name>
    <dbReference type="NCBI Taxonomy" id="35708"/>
    <lineage>
        <taxon>Eukaryota</taxon>
        <taxon>Viridiplantae</taxon>
        <taxon>Streptophyta</taxon>
        <taxon>Embryophyta</taxon>
        <taxon>Tracheophyta</taxon>
        <taxon>Spermatophyta</taxon>
        <taxon>Magnoliopsida</taxon>
        <taxon>Liliopsida</taxon>
        <taxon>Poales</taxon>
        <taxon>Poaceae</taxon>
        <taxon>PACMAD clade</taxon>
        <taxon>Arundinoideae</taxon>
        <taxon>Arundineae</taxon>
        <taxon>Arundo</taxon>
    </lineage>
</organism>
<sequence length="71" mass="8390">MYLVQYMPTVGYWLMDKVFLLSYLIQHGLVQWMMLSVISVLPLIFLVIGFNKITHPVKACYLRFLAAKFYL</sequence>
<evidence type="ECO:0000313" key="2">
    <source>
        <dbReference type="EMBL" id="JAE13839.1"/>
    </source>
</evidence>
<dbReference type="EMBL" id="GBRH01184057">
    <property type="protein sequence ID" value="JAE13839.1"/>
    <property type="molecule type" value="Transcribed_RNA"/>
</dbReference>
<protein>
    <submittedName>
        <fullName evidence="2">Uncharacterized protein</fullName>
    </submittedName>
</protein>
<keyword evidence="1" id="KW-1133">Transmembrane helix</keyword>
<keyword evidence="1" id="KW-0472">Membrane</keyword>
<name>A0A0A9FRG6_ARUDO</name>
<keyword evidence="1" id="KW-0812">Transmembrane</keyword>
<dbReference type="AlphaFoldDB" id="A0A0A9FRG6"/>
<evidence type="ECO:0000256" key="1">
    <source>
        <dbReference type="SAM" id="Phobius"/>
    </source>
</evidence>